<comment type="caution">
    <text evidence="3">The sequence shown here is derived from an EMBL/GenBank/DDBJ whole genome shotgun (WGS) entry which is preliminary data.</text>
</comment>
<feature type="transmembrane region" description="Helical" evidence="1">
    <location>
        <begin position="272"/>
        <end position="301"/>
    </location>
</feature>
<gene>
    <name evidence="3" type="ORF">GS634_14985</name>
</gene>
<keyword evidence="1" id="KW-1133">Transmembrane helix</keyword>
<dbReference type="EMBL" id="WVRA01000005">
    <property type="protein sequence ID" value="NOE19431.1"/>
    <property type="molecule type" value="Genomic_DNA"/>
</dbReference>
<sequence>MQNNSPSSATRSNLDVAVILPCYNEAVAIGETVRQFRAALPDATIYVFDNNSTDDSVKVALEAGALVYSETYQGKGNVVRRMFADVDADVYVMADGDATYDSAAAPELIDLLVSQNLDMVNGARVNEETEAYRRGHKFGNALFSWLVKFFFNSKINDLLSGYRVFSRRFVKSFPAVSNGFEIETELTVHAMQMRMPIGEVQTRYSSRLPDSNSKLATFSDGWRILKMIGLLIKDEKPVAFFLSLAVLMFLPSLFVFVSVFREFLETGLVDRIPSVVVAVSGFVATMLSIVCALILESLALARREARRLSYLQHKGVAASGVDQIKPSLVEAQTLRFG</sequence>
<organism evidence="3 4">
    <name type="scientific">Ruegeria atlantica</name>
    <dbReference type="NCBI Taxonomy" id="81569"/>
    <lineage>
        <taxon>Bacteria</taxon>
        <taxon>Pseudomonadati</taxon>
        <taxon>Pseudomonadota</taxon>
        <taxon>Alphaproteobacteria</taxon>
        <taxon>Rhodobacterales</taxon>
        <taxon>Roseobacteraceae</taxon>
        <taxon>Ruegeria</taxon>
    </lineage>
</organism>
<dbReference type="Pfam" id="PF00535">
    <property type="entry name" value="Glycos_transf_2"/>
    <property type="match status" value="1"/>
</dbReference>
<dbReference type="InterPro" id="IPR001173">
    <property type="entry name" value="Glyco_trans_2-like"/>
</dbReference>
<dbReference type="AlphaFoldDB" id="A0AA90Z2E3"/>
<feature type="transmembrane region" description="Helical" evidence="1">
    <location>
        <begin position="238"/>
        <end position="260"/>
    </location>
</feature>
<evidence type="ECO:0000256" key="1">
    <source>
        <dbReference type="SAM" id="Phobius"/>
    </source>
</evidence>
<dbReference type="Gene3D" id="3.90.550.10">
    <property type="entry name" value="Spore Coat Polysaccharide Biosynthesis Protein SpsA, Chain A"/>
    <property type="match status" value="1"/>
</dbReference>
<proteinExistence type="predicted"/>
<keyword evidence="1" id="KW-0472">Membrane</keyword>
<protein>
    <submittedName>
        <fullName evidence="3">Glycosyltransferase</fullName>
    </submittedName>
</protein>
<dbReference type="SUPFAM" id="SSF53448">
    <property type="entry name" value="Nucleotide-diphospho-sugar transferases"/>
    <property type="match status" value="1"/>
</dbReference>
<evidence type="ECO:0000259" key="2">
    <source>
        <dbReference type="Pfam" id="PF00535"/>
    </source>
</evidence>
<dbReference type="CDD" id="cd04179">
    <property type="entry name" value="DPM_DPG-synthase_like"/>
    <property type="match status" value="1"/>
</dbReference>
<dbReference type="Proteomes" id="UP000597886">
    <property type="component" value="Unassembled WGS sequence"/>
</dbReference>
<dbReference type="InterPro" id="IPR029044">
    <property type="entry name" value="Nucleotide-diphossugar_trans"/>
</dbReference>
<reference evidence="3" key="1">
    <citation type="submission" date="2019-12" db="EMBL/GenBank/DDBJ databases">
        <title>Ruegeria JWLKs population differentiation of coral mucus and skeleton niches.</title>
        <authorList>
            <person name="Luo D."/>
        </authorList>
    </citation>
    <scope>NUCLEOTIDE SEQUENCE</scope>
    <source>
        <strain evidence="3">HKCCD6181</strain>
    </source>
</reference>
<dbReference type="PANTHER" id="PTHR48090:SF7">
    <property type="entry name" value="RFBJ PROTEIN"/>
    <property type="match status" value="1"/>
</dbReference>
<evidence type="ECO:0000313" key="3">
    <source>
        <dbReference type="EMBL" id="NOE19431.1"/>
    </source>
</evidence>
<name>A0AA90Z2E3_9RHOB</name>
<feature type="domain" description="Glycosyltransferase 2-like" evidence="2">
    <location>
        <begin position="18"/>
        <end position="170"/>
    </location>
</feature>
<dbReference type="InterPro" id="IPR050256">
    <property type="entry name" value="Glycosyltransferase_2"/>
</dbReference>
<accession>A0AA90Z2E3</accession>
<keyword evidence="1" id="KW-0812">Transmembrane</keyword>
<evidence type="ECO:0000313" key="4">
    <source>
        <dbReference type="Proteomes" id="UP000597886"/>
    </source>
</evidence>
<dbReference type="PANTHER" id="PTHR48090">
    <property type="entry name" value="UNDECAPRENYL-PHOSPHATE 4-DEOXY-4-FORMAMIDO-L-ARABINOSE TRANSFERASE-RELATED"/>
    <property type="match status" value="1"/>
</dbReference>